<dbReference type="RefSeq" id="XP_008866652.1">
    <property type="nucleotide sequence ID" value="XM_008868430.1"/>
</dbReference>
<dbReference type="eggNOG" id="KOG2556">
    <property type="taxonomic scope" value="Eukaryota"/>
</dbReference>
<gene>
    <name evidence="3" type="ORF">H310_04201</name>
</gene>
<dbReference type="OrthoDB" id="527990at2759"/>
<dbReference type="STRING" id="157072.A0A024UG09"/>
<dbReference type="VEuPathDB" id="FungiDB:H310_04201"/>
<feature type="signal peptide" evidence="2">
    <location>
        <begin position="1"/>
        <end position="19"/>
    </location>
</feature>
<organism evidence="3">
    <name type="scientific">Aphanomyces invadans</name>
    <dbReference type="NCBI Taxonomy" id="157072"/>
    <lineage>
        <taxon>Eukaryota</taxon>
        <taxon>Sar</taxon>
        <taxon>Stramenopiles</taxon>
        <taxon>Oomycota</taxon>
        <taxon>Saprolegniomycetes</taxon>
        <taxon>Saprolegniales</taxon>
        <taxon>Verrucalvaceae</taxon>
        <taxon>Aphanomyces</taxon>
    </lineage>
</organism>
<dbReference type="Gene3D" id="3.10.170.20">
    <property type="match status" value="1"/>
</dbReference>
<dbReference type="SUPFAM" id="SSF55486">
    <property type="entry name" value="Metalloproteases ('zincins'), catalytic domain"/>
    <property type="match status" value="1"/>
</dbReference>
<proteinExistence type="predicted"/>
<dbReference type="GeneID" id="20081251"/>
<dbReference type="EMBL" id="KI913957">
    <property type="protein sequence ID" value="ETW05214.1"/>
    <property type="molecule type" value="Genomic_DNA"/>
</dbReference>
<reference evidence="3" key="1">
    <citation type="submission" date="2013-12" db="EMBL/GenBank/DDBJ databases">
        <title>The Genome Sequence of Aphanomyces invadans NJM9701.</title>
        <authorList>
            <consortium name="The Broad Institute Genomics Platform"/>
            <person name="Russ C."/>
            <person name="Tyler B."/>
            <person name="van West P."/>
            <person name="Dieguez-Uribeondo J."/>
            <person name="Young S.K."/>
            <person name="Zeng Q."/>
            <person name="Gargeya S."/>
            <person name="Fitzgerald M."/>
            <person name="Abouelleil A."/>
            <person name="Alvarado L."/>
            <person name="Chapman S.B."/>
            <person name="Gainer-Dewar J."/>
            <person name="Goldberg J."/>
            <person name="Griggs A."/>
            <person name="Gujja S."/>
            <person name="Hansen M."/>
            <person name="Howarth C."/>
            <person name="Imamovic A."/>
            <person name="Ireland A."/>
            <person name="Larimer J."/>
            <person name="McCowan C."/>
            <person name="Murphy C."/>
            <person name="Pearson M."/>
            <person name="Poon T.W."/>
            <person name="Priest M."/>
            <person name="Roberts A."/>
            <person name="Saif S."/>
            <person name="Shea T."/>
            <person name="Sykes S."/>
            <person name="Wortman J."/>
            <person name="Nusbaum C."/>
            <person name="Birren B."/>
        </authorList>
    </citation>
    <scope>NUCLEOTIDE SEQUENCE [LARGE SCALE GENOMIC DNA]</scope>
    <source>
        <strain evidence="3">NJM9701</strain>
    </source>
</reference>
<evidence type="ECO:0000256" key="1">
    <source>
        <dbReference type="SAM" id="MobiDB-lite"/>
    </source>
</evidence>
<evidence type="ECO:0000256" key="2">
    <source>
        <dbReference type="SAM" id="SignalP"/>
    </source>
</evidence>
<dbReference type="AlphaFoldDB" id="A0A024UG09"/>
<name>A0A024UG09_9STRA</name>
<feature type="region of interest" description="Disordered" evidence="1">
    <location>
        <begin position="240"/>
        <end position="265"/>
    </location>
</feature>
<feature type="compositionally biased region" description="Polar residues" evidence="1">
    <location>
        <begin position="240"/>
        <end position="253"/>
    </location>
</feature>
<keyword evidence="2" id="KW-0732">Signal</keyword>
<protein>
    <submittedName>
        <fullName evidence="3">Uncharacterized protein</fullName>
    </submittedName>
</protein>
<evidence type="ECO:0000313" key="3">
    <source>
        <dbReference type="EMBL" id="ETW05214.1"/>
    </source>
</evidence>
<sequence>MPREAWMLAIVGVLADAMAGGHRCIHDEVADTMSEAVWSQVYGSNTIDLDGLASVISNHATSSTRLLETASSSSPLRIVPFFDNMTLGAIPTDKRSLVEDFLVPAAVSFWSQALLVIPVQGSLYAAPPCTSTWNTVPSVCASLATTSSCIEMPYPTEHYSPIRVCSTCTSAGCATGNCTLALPNNTGVPNADMVMYIRAATTSRCMTNTLAYASSCQRDQFDRPTFAHSTWMRRRFRVRLTTSKSPRRSTNLPMRSVFHRRHSPS</sequence>
<feature type="chain" id="PRO_5001535354" evidence="2">
    <location>
        <begin position="20"/>
        <end position="265"/>
    </location>
</feature>
<accession>A0A024UG09</accession>